<dbReference type="InParanoid" id="A0A6P7HDZ0"/>
<protein>
    <submittedName>
        <fullName evidence="5">Uncharacterized protein LOC114347476</fullName>
    </submittedName>
</protein>
<dbReference type="PANTHER" id="PTHR15854:SF4">
    <property type="entry name" value="PEROXYNITRITE ISOMERASE THAP4"/>
    <property type="match status" value="1"/>
</dbReference>
<gene>
    <name evidence="5" type="primary">LOC114347476</name>
</gene>
<name>A0A6P7HDZ0_DIAVI</name>
<keyword evidence="4" id="KW-1185">Reference proteome</keyword>
<evidence type="ECO:0000256" key="1">
    <source>
        <dbReference type="ARBA" id="ARBA00036993"/>
    </source>
</evidence>
<evidence type="ECO:0000313" key="3">
    <source>
        <dbReference type="EnsemblMetazoa" id="XP_050506315.1"/>
    </source>
</evidence>
<evidence type="ECO:0000313" key="5">
    <source>
        <dbReference type="RefSeq" id="XP_028153975.1"/>
    </source>
</evidence>
<dbReference type="InterPro" id="IPR012674">
    <property type="entry name" value="Calycin"/>
</dbReference>
<dbReference type="RefSeq" id="XP_028153975.1">
    <property type="nucleotide sequence ID" value="XM_028298174.1"/>
</dbReference>
<dbReference type="InterPro" id="IPR014878">
    <property type="entry name" value="THAP4-like_heme-bd"/>
</dbReference>
<proteinExistence type="predicted"/>
<sequence length="198" mass="22957">MQILKNIYPMVNKFKNCRGIFTSSIKFNKTKTKHDKRRLPKQLTPLAWLEGTWRTVKAVMDHPKIKEPFLFDEVITFTNLGHKPLFFYTSIATKDKTLLHHEVGHLFIDDKKTVGLLAVHKFGCTTIEQGQLKKNNSIELYSCDIGSSKFIKKPLYGTYRLYALNSCGQLTYKLALASHPGHLIDHVWCTYEKREKCH</sequence>
<dbReference type="AlphaFoldDB" id="A0A6P7HDZ0"/>
<evidence type="ECO:0000259" key="2">
    <source>
        <dbReference type="Pfam" id="PF08768"/>
    </source>
</evidence>
<comment type="catalytic activity">
    <reaction evidence="1">
        <text>peroxynitrite = nitrate</text>
        <dbReference type="Rhea" id="RHEA:63116"/>
        <dbReference type="ChEBI" id="CHEBI:17632"/>
        <dbReference type="ChEBI" id="CHEBI:25941"/>
    </reaction>
    <physiologicalReaction direction="left-to-right" evidence="1">
        <dbReference type="Rhea" id="RHEA:63117"/>
    </physiologicalReaction>
</comment>
<dbReference type="OrthoDB" id="58529at2759"/>
<reference evidence="3" key="2">
    <citation type="submission" date="2025-05" db="UniProtKB">
        <authorList>
            <consortium name="EnsemblMetazoa"/>
        </authorList>
    </citation>
    <scope>IDENTIFICATION</scope>
</reference>
<dbReference type="InterPro" id="IPR045165">
    <property type="entry name" value="Nitrobindin"/>
</dbReference>
<dbReference type="EnsemblMetazoa" id="XM_050650358.1">
    <property type="protein sequence ID" value="XP_050506315.1"/>
    <property type="gene ID" value="LOC126884441"/>
</dbReference>
<dbReference type="SUPFAM" id="SSF50814">
    <property type="entry name" value="Lipocalins"/>
    <property type="match status" value="1"/>
</dbReference>
<accession>A0A6P7HDZ0</accession>
<organism evidence="5">
    <name type="scientific">Diabrotica virgifera virgifera</name>
    <name type="common">western corn rootworm</name>
    <dbReference type="NCBI Taxonomy" id="50390"/>
    <lineage>
        <taxon>Eukaryota</taxon>
        <taxon>Metazoa</taxon>
        <taxon>Ecdysozoa</taxon>
        <taxon>Arthropoda</taxon>
        <taxon>Hexapoda</taxon>
        <taxon>Insecta</taxon>
        <taxon>Pterygota</taxon>
        <taxon>Neoptera</taxon>
        <taxon>Endopterygota</taxon>
        <taxon>Coleoptera</taxon>
        <taxon>Polyphaga</taxon>
        <taxon>Cucujiformia</taxon>
        <taxon>Chrysomeloidea</taxon>
        <taxon>Chrysomelidae</taxon>
        <taxon>Galerucinae</taxon>
        <taxon>Diabroticina</taxon>
        <taxon>Diabroticites</taxon>
        <taxon>Diabrotica</taxon>
    </lineage>
</organism>
<dbReference type="PANTHER" id="PTHR15854">
    <property type="entry name" value="THAP4 PROTEIN"/>
    <property type="match status" value="1"/>
</dbReference>
<dbReference type="Pfam" id="PF08768">
    <property type="entry name" value="THAP4_heme-bd"/>
    <property type="match status" value="1"/>
</dbReference>
<evidence type="ECO:0000313" key="4">
    <source>
        <dbReference type="Proteomes" id="UP001652700"/>
    </source>
</evidence>
<dbReference type="Proteomes" id="UP001652700">
    <property type="component" value="Unplaced"/>
</dbReference>
<reference evidence="5" key="1">
    <citation type="submission" date="2025-04" db="UniProtKB">
        <authorList>
            <consortium name="RefSeq"/>
        </authorList>
    </citation>
    <scope>IDENTIFICATION</scope>
    <source>
        <tissue evidence="5">Whole insect</tissue>
    </source>
</reference>
<feature type="domain" description="THAP4-like heme-binding" evidence="2">
    <location>
        <begin position="43"/>
        <end position="193"/>
    </location>
</feature>
<dbReference type="Gene3D" id="2.40.128.20">
    <property type="match status" value="1"/>
</dbReference>